<gene>
    <name evidence="2" type="ORF">I551_6751</name>
</gene>
<reference evidence="2 3" key="1">
    <citation type="submission" date="2014-01" db="EMBL/GenBank/DDBJ databases">
        <authorList>
            <person name="Dobos K."/>
            <person name="Lenaerts A."/>
            <person name="Ordway D."/>
            <person name="DeGroote M.A."/>
            <person name="Parker T."/>
            <person name="Sizemore C."/>
            <person name="Tallon L.J."/>
            <person name="Sadzewicz L.K."/>
            <person name="Sengamalay N."/>
            <person name="Fraser C.M."/>
            <person name="Hine E."/>
            <person name="Shefchek K.A."/>
            <person name="Das S.P."/>
            <person name="Tettelin H."/>
        </authorList>
    </citation>
    <scope>NUCLEOTIDE SEQUENCE [LARGE SCALE GENOMIC DNA]</scope>
    <source>
        <strain evidence="2 3">Harvey</strain>
    </source>
</reference>
<keyword evidence="3" id="KW-1185">Reference proteome</keyword>
<feature type="region of interest" description="Disordered" evidence="1">
    <location>
        <begin position="55"/>
        <end position="95"/>
    </location>
</feature>
<dbReference type="InterPro" id="IPR007497">
    <property type="entry name" value="SIMPL/DUF541"/>
</dbReference>
<protein>
    <submittedName>
        <fullName evidence="2">Uncharacterized protein</fullName>
    </submittedName>
</protein>
<evidence type="ECO:0000313" key="3">
    <source>
        <dbReference type="Proteomes" id="UP000020681"/>
    </source>
</evidence>
<accession>A0ABP3AAP2</accession>
<proteinExistence type="predicted"/>
<evidence type="ECO:0000313" key="2">
    <source>
        <dbReference type="EMBL" id="EUA86564.1"/>
    </source>
</evidence>
<dbReference type="Proteomes" id="UP000020681">
    <property type="component" value="Unassembled WGS sequence"/>
</dbReference>
<dbReference type="Gene3D" id="3.30.70.2970">
    <property type="entry name" value="Protein of unknown function (DUF541), domain 2"/>
    <property type="match status" value="1"/>
</dbReference>
<organism evidence="2 3">
    <name type="scientific">Mycobacterium ulcerans str. Harvey</name>
    <dbReference type="NCBI Taxonomy" id="1299332"/>
    <lineage>
        <taxon>Bacteria</taxon>
        <taxon>Bacillati</taxon>
        <taxon>Actinomycetota</taxon>
        <taxon>Actinomycetes</taxon>
        <taxon>Mycobacteriales</taxon>
        <taxon>Mycobacteriaceae</taxon>
        <taxon>Mycobacterium</taxon>
        <taxon>Mycobacterium ulcerans group</taxon>
    </lineage>
</organism>
<dbReference type="Pfam" id="PF04402">
    <property type="entry name" value="SIMPL"/>
    <property type="match status" value="1"/>
</dbReference>
<dbReference type="PANTHER" id="PTHR34387">
    <property type="entry name" value="SLR1258 PROTEIN"/>
    <property type="match status" value="1"/>
</dbReference>
<dbReference type="EMBL" id="JAOL01000170">
    <property type="protein sequence ID" value="EUA86564.1"/>
    <property type="molecule type" value="Genomic_DNA"/>
</dbReference>
<evidence type="ECO:0000256" key="1">
    <source>
        <dbReference type="SAM" id="MobiDB-lite"/>
    </source>
</evidence>
<feature type="compositionally biased region" description="Polar residues" evidence="1">
    <location>
        <begin position="55"/>
        <end position="66"/>
    </location>
</feature>
<dbReference type="InterPro" id="IPR052022">
    <property type="entry name" value="26kDa_periplasmic_antigen"/>
</dbReference>
<sequence length="95" mass="10417">MQGIPDTLTAQVGIEFTSQDVTGAMSQANARQQAVIDALANAGVDRKDIRTTEVSLQPQYTSQSPAQRRRSAAIAPIMRSKSRSVHPMPHHAYWN</sequence>
<dbReference type="PANTHER" id="PTHR34387:SF1">
    <property type="entry name" value="PERIPLASMIC IMMUNOGENIC PROTEIN"/>
    <property type="match status" value="1"/>
</dbReference>
<comment type="caution">
    <text evidence="2">The sequence shown here is derived from an EMBL/GenBank/DDBJ whole genome shotgun (WGS) entry which is preliminary data.</text>
</comment>
<name>A0ABP3AAP2_MYCUL</name>